<evidence type="ECO:0000313" key="6">
    <source>
        <dbReference type="EMBL" id="GAK45894.1"/>
    </source>
</evidence>
<evidence type="ECO:0000259" key="5">
    <source>
        <dbReference type="Pfam" id="PF04357"/>
    </source>
</evidence>
<dbReference type="Proteomes" id="UP000028702">
    <property type="component" value="Unassembled WGS sequence"/>
</dbReference>
<feature type="domain" description="Translocation and assembly module TamB C-terminal" evidence="5">
    <location>
        <begin position="1116"/>
        <end position="1461"/>
    </location>
</feature>
<dbReference type="GO" id="GO:0097347">
    <property type="term" value="C:TAM protein secretion complex"/>
    <property type="evidence" value="ECO:0007669"/>
    <property type="project" value="TreeGrafter"/>
</dbReference>
<evidence type="ECO:0000256" key="4">
    <source>
        <dbReference type="ARBA" id="ARBA00023136"/>
    </source>
</evidence>
<keyword evidence="7" id="KW-1185">Reference proteome</keyword>
<organism evidence="6 7">
    <name type="scientific">Tepidicaulis marinus</name>
    <dbReference type="NCBI Taxonomy" id="1333998"/>
    <lineage>
        <taxon>Bacteria</taxon>
        <taxon>Pseudomonadati</taxon>
        <taxon>Pseudomonadota</taxon>
        <taxon>Alphaproteobacteria</taxon>
        <taxon>Hyphomicrobiales</taxon>
        <taxon>Parvibaculaceae</taxon>
        <taxon>Tepidicaulis</taxon>
    </lineage>
</organism>
<dbReference type="EMBL" id="BBIO01000013">
    <property type="protein sequence ID" value="GAK45894.1"/>
    <property type="molecule type" value="Genomic_DNA"/>
</dbReference>
<dbReference type="PANTHER" id="PTHR36985">
    <property type="entry name" value="TRANSLOCATION AND ASSEMBLY MODULE SUBUNIT TAMB"/>
    <property type="match status" value="1"/>
</dbReference>
<gene>
    <name evidence="6" type="ORF">M2A_2393</name>
</gene>
<dbReference type="InterPro" id="IPR007452">
    <property type="entry name" value="TamB_C"/>
</dbReference>
<sequence length="1461" mass="152944">MEWRADIARKTARWVGFSLLAVLVLCLLLAVLAYGALQTGWGKARLASMAEAALSDEGTAFRITGLEGHLPHSIRIQKIEAEDEAGVWLSAETVELDWNPLALLAGDISIERLHVGRMDLPRLPDAPEDAAVADGFSLPLPLLARLSLAEAEVEKLGLGPSVIGEAAILRLAAQTRREEGALHTALKAERLDGKADRFSWQSLYRLEEDYLEIVFNVDEPNGGLAAGALGLGEGAAFSASLIGKGLLSNWNGGFDMRAEGLFDLGADLRLREDEGPRFALEGKLSSPALREGELAALFGTEPGFYLTGTWSRRGALTLGTLRVKGKELNARFDGEADLTGGGIEGRVEADIADKDAASALLPGAEAARIGLSGDVTGELSFPALSSTLLLEEFRSGNFSAARIETQIVLKERGPLSTGASHRFSLVGKAEDVRVQEEGAPDIAGQLWRLAAEGTFDREKTAVDAQEISFEAPFVQLTGSAGYALREEEGRADLNFESGDLSPLAALAGTGLSGRGAGRLAARFEQGGAVLEAALDAGFEQLSLGAEIPDLLLSGKADVSAVLSRGPGRFSLSKLTLATPHVTFNASADKPERGAAAGNYALSLPEAGVLSGALGAKLSGPLQVEGTLAGSLEAPRLSGTAQLPFIEAGGVSVREGKIGFTAREVLRAPEGAVELSGDTSLGPLSGNFLYVLEDDVLALEELSLTSGRSRLSGAATVPLGGAPIEGNFTADVPALSPWLPLAGPGGSGALKADIALSGPRSGRSGQNARLKGQVTEFILTEAGDVLFEAARADLEVSAWNLMETPRFTGKVAVKTLEAGGARLETLTLAADGRFDAFAFDGSAKGRFRGPLALETSGKLTLQGNDTVLELETLAGHFAGKKLVLGAPARLARAPGAFRVEGLDMGYGTGRLKGGFTLGPRLDGTLSLSALPLGALDPFWATGDLRGTVSGTLSLAGTRARPSGSLQLRLDDLARAQEEEMPPSTIELLCDWEGNRLGTQLRFAQGEEALQPAGRGSLPLRMPAQGWLPEVPGNGRFEASLNWQGEIGTWWALVPLDAHRLKGQTQLRAQASGTPNRPKVTGSIRIDDGAYENLDTGTLITSLMLDAALEESRIEVKKLSGSDGEKGTFSASGAAEIAPESGFPFELDMSFSQFAAMRRDDITARASGEMDISGDTASAAVSGKIRTDGVLVRIPEQFPPEVAVLNVREAQSAADGEEERKETAFDLSLDIAVTMPKRVFVRGRGLDSEWEGALEVKGSGEEPRLTGELRLVRGFLSVLTKEFTLKSGLIAFQGNQPIAPRIDVVAEHRSDGLTVAAGAQGPASRPSISLSSVPSLPEEEIVSRVLFGKSRASLSALEAAQLAIAVGELTGVTGGGPGVLDFARGVLGADVLRVESGGAAEKGAAVEAGSYVSEDVYIGLKKGLTDNTGAVSVEVEVTPNISLRSETGVTGENDVGVEFNWDY</sequence>
<proteinExistence type="predicted"/>
<evidence type="ECO:0000256" key="3">
    <source>
        <dbReference type="ARBA" id="ARBA00022989"/>
    </source>
</evidence>
<dbReference type="GO" id="GO:0009306">
    <property type="term" value="P:protein secretion"/>
    <property type="evidence" value="ECO:0007669"/>
    <property type="project" value="InterPro"/>
</dbReference>
<comment type="caution">
    <text evidence="6">The sequence shown here is derived from an EMBL/GenBank/DDBJ whole genome shotgun (WGS) entry which is preliminary data.</text>
</comment>
<evidence type="ECO:0000256" key="1">
    <source>
        <dbReference type="ARBA" id="ARBA00004167"/>
    </source>
</evidence>
<reference evidence="6 7" key="1">
    <citation type="submission" date="2014-07" db="EMBL/GenBank/DDBJ databases">
        <title>Tepidicaulis marinum gen. nov., sp. nov., a novel marine bacterium denitrifying nitrate to nitrous oxide strictly under microaerobic conditions.</title>
        <authorList>
            <person name="Takeuchi M."/>
            <person name="Yamagishi T."/>
            <person name="Kamagata Y."/>
            <person name="Oshima K."/>
            <person name="Hattori M."/>
            <person name="Katayama T."/>
            <person name="Hanada S."/>
            <person name="Tamaki H."/>
            <person name="Marumo K."/>
            <person name="Maeda H."/>
            <person name="Nedachi M."/>
            <person name="Iwasaki W."/>
            <person name="Suwa Y."/>
            <person name="Sakata S."/>
        </authorList>
    </citation>
    <scope>NUCLEOTIDE SEQUENCE [LARGE SCALE GENOMIC DNA]</scope>
    <source>
        <strain evidence="6 7">MA2</strain>
    </source>
</reference>
<accession>A0A081BCX6</accession>
<keyword evidence="2" id="KW-0812">Transmembrane</keyword>
<keyword evidence="3" id="KW-1133">Transmembrane helix</keyword>
<dbReference type="RefSeq" id="WP_045447766.1">
    <property type="nucleotide sequence ID" value="NZ_BBIO01000013.1"/>
</dbReference>
<keyword evidence="4" id="KW-0472">Membrane</keyword>
<evidence type="ECO:0000313" key="7">
    <source>
        <dbReference type="Proteomes" id="UP000028702"/>
    </source>
</evidence>
<dbReference type="GO" id="GO:0005886">
    <property type="term" value="C:plasma membrane"/>
    <property type="evidence" value="ECO:0007669"/>
    <property type="project" value="InterPro"/>
</dbReference>
<name>A0A081BCX6_9HYPH</name>
<evidence type="ECO:0000256" key="2">
    <source>
        <dbReference type="ARBA" id="ARBA00022692"/>
    </source>
</evidence>
<protein>
    <submittedName>
        <fullName evidence="6">Conserved protein</fullName>
    </submittedName>
</protein>
<comment type="subcellular location">
    <subcellularLocation>
        <location evidence="1">Membrane</location>
        <topology evidence="1">Single-pass membrane protein</topology>
    </subcellularLocation>
</comment>
<dbReference type="eggNOG" id="COG2911">
    <property type="taxonomic scope" value="Bacteria"/>
</dbReference>
<dbReference type="PANTHER" id="PTHR36985:SF1">
    <property type="entry name" value="TRANSLOCATION AND ASSEMBLY MODULE SUBUNIT TAMB"/>
    <property type="match status" value="1"/>
</dbReference>
<dbReference type="Pfam" id="PF04357">
    <property type="entry name" value="TamB"/>
    <property type="match status" value="1"/>
</dbReference>
<dbReference type="STRING" id="1333998.M2A_2393"/>